<evidence type="ECO:0000313" key="2">
    <source>
        <dbReference type="EMBL" id="AVJ49772.2"/>
    </source>
</evidence>
<proteinExistence type="predicted"/>
<evidence type="ECO:0000256" key="1">
    <source>
        <dbReference type="SAM" id="MobiDB-lite"/>
    </source>
</evidence>
<evidence type="ECO:0000313" key="3">
    <source>
        <dbReference type="Proteomes" id="UP000241292"/>
    </source>
</evidence>
<protein>
    <submittedName>
        <fullName evidence="2">Membrane protein</fullName>
    </submittedName>
</protein>
<gene>
    <name evidence="2" type="primary">25</name>
    <name evidence="2" type="ORF">PBI_GOLDEN_25</name>
</gene>
<reference evidence="2 3" key="1">
    <citation type="submission" date="2018-02" db="EMBL/GenBank/DDBJ databases">
        <authorList>
            <person name="Ashman T.L."/>
            <person name="Iles K.S."/>
            <person name="Zack K.M."/>
            <person name="Garlena R.A."/>
            <person name="Russell D.A."/>
            <person name="Pope W.H."/>
            <person name="Jacobs-Sera D."/>
            <person name="Hatfull G.F."/>
        </authorList>
    </citation>
    <scope>NUCLEOTIDE SEQUENCE [LARGE SCALE GENOMIC DNA]</scope>
</reference>
<accession>A0A2P1CEW8</accession>
<feature type="region of interest" description="Disordered" evidence="1">
    <location>
        <begin position="118"/>
        <end position="137"/>
    </location>
</feature>
<organism evidence="2 3">
    <name type="scientific">Microbacterium phage Golden</name>
    <dbReference type="NCBI Taxonomy" id="2099624"/>
    <lineage>
        <taxon>Viruses</taxon>
        <taxon>Duplodnaviria</taxon>
        <taxon>Heunggongvirae</taxon>
        <taxon>Uroviricota</taxon>
        <taxon>Caudoviricetes</taxon>
        <taxon>Kojivirus</taxon>
        <taxon>Kojivirus golden</taxon>
    </lineage>
</organism>
<sequence>MLEAITSILGVLTPVFVAATTAYGAVLVAKIGKVQKDARATNEKVTKVQQDIVTNHGSKNLGDAIDRLTTKVGVISDNQDDLIQTVKGMQARDESLEARMTSMEHSKARVYKHVGLTPGTGPIHLPKSSLFKRKRRK</sequence>
<name>A0A2P1CEW8_9CAUD</name>
<dbReference type="EMBL" id="MG925343">
    <property type="protein sequence ID" value="AVJ49772.2"/>
    <property type="molecule type" value="Genomic_DNA"/>
</dbReference>
<dbReference type="Proteomes" id="UP000241292">
    <property type="component" value="Segment"/>
</dbReference>
<keyword evidence="3" id="KW-1185">Reference proteome</keyword>